<comment type="subcellular location">
    <subcellularLocation>
        <location evidence="2">Membrane</location>
        <topology evidence="2">Multi-pass membrane protein</topology>
    </subcellularLocation>
</comment>
<feature type="region of interest" description="Disordered" evidence="14">
    <location>
        <begin position="850"/>
        <end position="870"/>
    </location>
</feature>
<evidence type="ECO:0000256" key="14">
    <source>
        <dbReference type="SAM" id="MobiDB-lite"/>
    </source>
</evidence>
<evidence type="ECO:0000256" key="10">
    <source>
        <dbReference type="ARBA" id="ARBA00022833"/>
    </source>
</evidence>
<dbReference type="SUPFAM" id="SSF57850">
    <property type="entry name" value="RING/U-box"/>
    <property type="match status" value="1"/>
</dbReference>
<feature type="transmembrane region" description="Helical" evidence="15">
    <location>
        <begin position="711"/>
        <end position="730"/>
    </location>
</feature>
<dbReference type="Proteomes" id="UP000288805">
    <property type="component" value="Unassembled WGS sequence"/>
</dbReference>
<evidence type="ECO:0000256" key="4">
    <source>
        <dbReference type="ARBA" id="ARBA00012483"/>
    </source>
</evidence>
<dbReference type="InterPro" id="IPR013083">
    <property type="entry name" value="Znf_RING/FYVE/PHD"/>
</dbReference>
<feature type="transmembrane region" description="Helical" evidence="15">
    <location>
        <begin position="606"/>
        <end position="625"/>
    </location>
</feature>
<feature type="domain" description="RING-CH-type" evidence="17">
    <location>
        <begin position="137"/>
        <end position="198"/>
    </location>
</feature>
<dbReference type="FunFam" id="3.30.40.10:FF:000288">
    <property type="entry name" value="Probable E3 ubiquitin ligase SUD1"/>
    <property type="match status" value="1"/>
</dbReference>
<dbReference type="PROSITE" id="PS50089">
    <property type="entry name" value="ZF_RING_2"/>
    <property type="match status" value="1"/>
</dbReference>
<keyword evidence="5" id="KW-0808">Transferase</keyword>
<dbReference type="InterPro" id="IPR001841">
    <property type="entry name" value="Znf_RING"/>
</dbReference>
<keyword evidence="8 13" id="KW-0863">Zinc-finger</keyword>
<organism evidence="18 19">
    <name type="scientific">Vitis vinifera</name>
    <name type="common">Grape</name>
    <dbReference type="NCBI Taxonomy" id="29760"/>
    <lineage>
        <taxon>Eukaryota</taxon>
        <taxon>Viridiplantae</taxon>
        <taxon>Streptophyta</taxon>
        <taxon>Embryophyta</taxon>
        <taxon>Tracheophyta</taxon>
        <taxon>Spermatophyta</taxon>
        <taxon>Magnoliopsida</taxon>
        <taxon>eudicotyledons</taxon>
        <taxon>Gunneridae</taxon>
        <taxon>Pentapetalae</taxon>
        <taxon>rosids</taxon>
        <taxon>Vitales</taxon>
        <taxon>Vitaceae</taxon>
        <taxon>Viteae</taxon>
        <taxon>Vitis</taxon>
    </lineage>
</organism>
<dbReference type="GO" id="GO:0016874">
    <property type="term" value="F:ligase activity"/>
    <property type="evidence" value="ECO:0007669"/>
    <property type="project" value="UniProtKB-KW"/>
</dbReference>
<feature type="compositionally biased region" description="Gly residues" evidence="14">
    <location>
        <begin position="345"/>
        <end position="355"/>
    </location>
</feature>
<protein>
    <recommendedName>
        <fullName evidence="4">RING-type E3 ubiquitin transferase</fullName>
        <ecNumber evidence="4">2.3.2.27</ecNumber>
    </recommendedName>
</protein>
<evidence type="ECO:0000256" key="9">
    <source>
        <dbReference type="ARBA" id="ARBA00022786"/>
    </source>
</evidence>
<evidence type="ECO:0000256" key="3">
    <source>
        <dbReference type="ARBA" id="ARBA00004906"/>
    </source>
</evidence>
<proteinExistence type="predicted"/>
<evidence type="ECO:0000256" key="15">
    <source>
        <dbReference type="SAM" id="Phobius"/>
    </source>
</evidence>
<dbReference type="SMART" id="SM00744">
    <property type="entry name" value="RINGv"/>
    <property type="match status" value="1"/>
</dbReference>
<evidence type="ECO:0000256" key="8">
    <source>
        <dbReference type="ARBA" id="ARBA00022771"/>
    </source>
</evidence>
<evidence type="ECO:0000256" key="13">
    <source>
        <dbReference type="PROSITE-ProRule" id="PRU00175"/>
    </source>
</evidence>
<evidence type="ECO:0000259" key="17">
    <source>
        <dbReference type="PROSITE" id="PS51292"/>
    </source>
</evidence>
<keyword evidence="9" id="KW-0833">Ubl conjugation pathway</keyword>
<comment type="caution">
    <text evidence="18">The sequence shown here is derived from an EMBL/GenBank/DDBJ whole genome shotgun (WGS) entry which is preliminary data.</text>
</comment>
<feature type="compositionally biased region" description="Basic and acidic residues" evidence="14">
    <location>
        <begin position="312"/>
        <end position="324"/>
    </location>
</feature>
<evidence type="ECO:0000256" key="11">
    <source>
        <dbReference type="ARBA" id="ARBA00022989"/>
    </source>
</evidence>
<evidence type="ECO:0000313" key="19">
    <source>
        <dbReference type="Proteomes" id="UP000288805"/>
    </source>
</evidence>
<feature type="compositionally biased region" description="Acidic residues" evidence="14">
    <location>
        <begin position="859"/>
        <end position="870"/>
    </location>
</feature>
<dbReference type="Pfam" id="PF12906">
    <property type="entry name" value="RINGv"/>
    <property type="match status" value="1"/>
</dbReference>
<dbReference type="PANTHER" id="PTHR13145">
    <property type="entry name" value="SSM4 PROTEIN"/>
    <property type="match status" value="1"/>
</dbReference>
<dbReference type="CDD" id="cd16702">
    <property type="entry name" value="RING_CH-C4HC3_MARCH6"/>
    <property type="match status" value="1"/>
</dbReference>
<dbReference type="GO" id="GO:0008270">
    <property type="term" value="F:zinc ion binding"/>
    <property type="evidence" value="ECO:0007669"/>
    <property type="project" value="UniProtKB-KW"/>
</dbReference>
<feature type="region of interest" description="Disordered" evidence="14">
    <location>
        <begin position="1"/>
        <end position="29"/>
    </location>
</feature>
<dbReference type="Gene3D" id="3.30.40.10">
    <property type="entry name" value="Zinc/RING finger domain, C3HC4 (zinc finger)"/>
    <property type="match status" value="1"/>
</dbReference>
<keyword evidence="10" id="KW-0862">Zinc</keyword>
<evidence type="ECO:0000256" key="7">
    <source>
        <dbReference type="ARBA" id="ARBA00022723"/>
    </source>
</evidence>
<evidence type="ECO:0000313" key="18">
    <source>
        <dbReference type="EMBL" id="RVW61222.1"/>
    </source>
</evidence>
<gene>
    <name evidence="18" type="primary">SUD1_2</name>
    <name evidence="18" type="ORF">CK203_020493</name>
</gene>
<keyword evidence="18" id="KW-0436">Ligase</keyword>
<dbReference type="GO" id="GO:0061630">
    <property type="term" value="F:ubiquitin protein ligase activity"/>
    <property type="evidence" value="ECO:0007669"/>
    <property type="project" value="UniProtKB-EC"/>
</dbReference>
<accession>A0A438FMM2</accession>
<dbReference type="PANTHER" id="PTHR13145:SF0">
    <property type="entry name" value="E3 UBIQUITIN-PROTEIN LIGASE MARCHF6"/>
    <property type="match status" value="1"/>
</dbReference>
<feature type="compositionally biased region" description="Polar residues" evidence="14">
    <location>
        <begin position="11"/>
        <end position="28"/>
    </location>
</feature>
<evidence type="ECO:0000259" key="16">
    <source>
        <dbReference type="PROSITE" id="PS50089"/>
    </source>
</evidence>
<keyword evidence="6 15" id="KW-0812">Transmembrane</keyword>
<dbReference type="PROSITE" id="PS51292">
    <property type="entry name" value="ZF_RING_CH"/>
    <property type="match status" value="1"/>
</dbReference>
<dbReference type="EC" id="2.3.2.27" evidence="4"/>
<dbReference type="EMBL" id="QGNW01000842">
    <property type="protein sequence ID" value="RVW61222.1"/>
    <property type="molecule type" value="Genomic_DNA"/>
</dbReference>
<feature type="transmembrane region" description="Helical" evidence="15">
    <location>
        <begin position="271"/>
        <end position="294"/>
    </location>
</feature>
<feature type="domain" description="RING-type" evidence="16">
    <location>
        <begin position="145"/>
        <end position="192"/>
    </location>
</feature>
<feature type="transmembrane region" description="Helical" evidence="15">
    <location>
        <begin position="228"/>
        <end position="251"/>
    </location>
</feature>
<keyword evidence="11 15" id="KW-1133">Transmembrane helix</keyword>
<evidence type="ECO:0000256" key="5">
    <source>
        <dbReference type="ARBA" id="ARBA00022679"/>
    </source>
</evidence>
<dbReference type="AlphaFoldDB" id="A0A438FMM2"/>
<evidence type="ECO:0000256" key="12">
    <source>
        <dbReference type="ARBA" id="ARBA00023136"/>
    </source>
</evidence>
<feature type="transmembrane region" description="Helical" evidence="15">
    <location>
        <begin position="653"/>
        <end position="677"/>
    </location>
</feature>
<evidence type="ECO:0000256" key="2">
    <source>
        <dbReference type="ARBA" id="ARBA00004141"/>
    </source>
</evidence>
<feature type="transmembrane region" description="Helical" evidence="15">
    <location>
        <begin position="543"/>
        <end position="563"/>
    </location>
</feature>
<dbReference type="GO" id="GO:0016020">
    <property type="term" value="C:membrane"/>
    <property type="evidence" value="ECO:0007669"/>
    <property type="project" value="UniProtKB-SubCell"/>
</dbReference>
<evidence type="ECO:0000256" key="1">
    <source>
        <dbReference type="ARBA" id="ARBA00000900"/>
    </source>
</evidence>
<feature type="region of interest" description="Disordered" evidence="14">
    <location>
        <begin position="100"/>
        <end position="138"/>
    </location>
</feature>
<name>A0A438FMM2_VITVI</name>
<sequence length="870" mass="95892">MELSRAECHPTTGSLNSSLSPNATSSVQDGGGECIDIDVIIRNSKGKTSNLIPNVGAKMGFKNMAHPSGNLVETRRSFSFAVYDPMEIAPAVLEAKANENDNPTTVSVDSLKASSSSLSSPRSSPEDETRSPGKYDEEEDEGDVCRICRNPGDAENPLRYPCACSGSIKFVHQDCLLQWLNHSNARQCEVCKYAFSFSPVYAENAPARLPFQEFVVGMAMKACHVLQFFLRLSFVLSVWLLIIPFITFWIWRFSFVRSFGEAQRLFLSHLSTTVILTDCLHGFLLSASIVFIFLGATSLRDYVRHLRELGGPDAEREDEGERNPRAARRPPGQANRNFAREGNGEDAGGAQGIAGAGQLDGRNPDNVAVRWEMQAARLEAHVEQMFDGLDDADGAEDVPFDELVGMQGPVFHLVENAFTVLASNMIFLGVVIFLPFSLGRVILHYISWLFSSATGPVLSTFMPLTESALSLANITLKNALTAVTDLSSESQENGLLGQVAEMLKVNTSGLNETSNNISMPLPADFLKGATIGTSRLSDVTTLAIGYMFVFSLIFFYLGIVALIRYTKGEPLTMGRFYGISSIAETIPSLFRQFLAAMRHLMTMIKVAFLLVIELGVFPLMCGWWLDVCTIRMFGKTLSQRVQFFSVSPLASSLVHWIVGIVYMLQISIFVSLLRGVLRNGVLYFLRDPADPNYNPFRDLIDDPAHKHARRVLLSVAVYGSLIVMLVFLPVKLAMRLAPSIFPLDIVVSDPFTEIPADMLLFQICIPFAIEHFKLRTTIKSFLHYWFTAVGWALGLTDFLLPRPDDNGGQENANGEPVRQALYAVPVDEIAQQDQPLGVLEAVDDLNGSIHASGNSNITDEYDADDQSDSE</sequence>
<reference evidence="18 19" key="1">
    <citation type="journal article" date="2018" name="PLoS Genet.">
        <title>Population sequencing reveals clonal diversity and ancestral inbreeding in the grapevine cultivar Chardonnay.</title>
        <authorList>
            <person name="Roach M.J."/>
            <person name="Johnson D.L."/>
            <person name="Bohlmann J."/>
            <person name="van Vuuren H.J."/>
            <person name="Jones S.J."/>
            <person name="Pretorius I.S."/>
            <person name="Schmidt S.A."/>
            <person name="Borneman A.R."/>
        </authorList>
    </citation>
    <scope>NUCLEOTIDE SEQUENCE [LARGE SCALE GENOMIC DNA]</scope>
    <source>
        <strain evidence="19">cv. Chardonnay</strain>
        <tissue evidence="18">Leaf</tissue>
    </source>
</reference>
<dbReference type="InterPro" id="IPR011016">
    <property type="entry name" value="Znf_RING-CH"/>
</dbReference>
<comment type="catalytic activity">
    <reaction evidence="1">
        <text>S-ubiquitinyl-[E2 ubiquitin-conjugating enzyme]-L-cysteine + [acceptor protein]-L-lysine = [E2 ubiquitin-conjugating enzyme]-L-cysteine + N(6)-ubiquitinyl-[acceptor protein]-L-lysine.</text>
        <dbReference type="EC" id="2.3.2.27"/>
    </reaction>
</comment>
<keyword evidence="12 15" id="KW-0472">Membrane</keyword>
<feature type="compositionally biased region" description="Basic and acidic residues" evidence="14">
    <location>
        <begin position="124"/>
        <end position="135"/>
    </location>
</feature>
<feature type="compositionally biased region" description="Low complexity" evidence="14">
    <location>
        <begin position="106"/>
        <end position="123"/>
    </location>
</feature>
<comment type="pathway">
    <text evidence="3">Protein modification; protein ubiquitination.</text>
</comment>
<evidence type="ECO:0000256" key="6">
    <source>
        <dbReference type="ARBA" id="ARBA00022692"/>
    </source>
</evidence>
<feature type="region of interest" description="Disordered" evidence="14">
    <location>
        <begin position="312"/>
        <end position="361"/>
    </location>
</feature>
<keyword evidence="7" id="KW-0479">Metal-binding</keyword>